<accession>A0A8K0R5B0</accession>
<reference evidence="1" key="1">
    <citation type="journal article" date="2021" name="Nat. Commun.">
        <title>Genetic determinants of endophytism in the Arabidopsis root mycobiome.</title>
        <authorList>
            <person name="Mesny F."/>
            <person name="Miyauchi S."/>
            <person name="Thiergart T."/>
            <person name="Pickel B."/>
            <person name="Atanasova L."/>
            <person name="Karlsson M."/>
            <person name="Huettel B."/>
            <person name="Barry K.W."/>
            <person name="Haridas S."/>
            <person name="Chen C."/>
            <person name="Bauer D."/>
            <person name="Andreopoulos W."/>
            <person name="Pangilinan J."/>
            <person name="LaButti K."/>
            <person name="Riley R."/>
            <person name="Lipzen A."/>
            <person name="Clum A."/>
            <person name="Drula E."/>
            <person name="Henrissat B."/>
            <person name="Kohler A."/>
            <person name="Grigoriev I.V."/>
            <person name="Martin F.M."/>
            <person name="Hacquard S."/>
        </authorList>
    </citation>
    <scope>NUCLEOTIDE SEQUENCE</scope>
    <source>
        <strain evidence="1">MPI-SDFR-AT-0120</strain>
    </source>
</reference>
<organism evidence="1 2">
    <name type="scientific">Paraphoma chrysanthemicola</name>
    <dbReference type="NCBI Taxonomy" id="798071"/>
    <lineage>
        <taxon>Eukaryota</taxon>
        <taxon>Fungi</taxon>
        <taxon>Dikarya</taxon>
        <taxon>Ascomycota</taxon>
        <taxon>Pezizomycotina</taxon>
        <taxon>Dothideomycetes</taxon>
        <taxon>Pleosporomycetidae</taxon>
        <taxon>Pleosporales</taxon>
        <taxon>Pleosporineae</taxon>
        <taxon>Phaeosphaeriaceae</taxon>
        <taxon>Paraphoma</taxon>
    </lineage>
</organism>
<gene>
    <name evidence="1" type="ORF">FB567DRAFT_593516</name>
</gene>
<dbReference type="AlphaFoldDB" id="A0A8K0R5B0"/>
<comment type="caution">
    <text evidence="1">The sequence shown here is derived from an EMBL/GenBank/DDBJ whole genome shotgun (WGS) entry which is preliminary data.</text>
</comment>
<dbReference type="EMBL" id="JAGMVJ010000011">
    <property type="protein sequence ID" value="KAH7086586.1"/>
    <property type="molecule type" value="Genomic_DNA"/>
</dbReference>
<proteinExistence type="predicted"/>
<evidence type="ECO:0000313" key="1">
    <source>
        <dbReference type="EMBL" id="KAH7086586.1"/>
    </source>
</evidence>
<dbReference type="InterPro" id="IPR038883">
    <property type="entry name" value="AN11006-like"/>
</dbReference>
<dbReference type="PANTHER" id="PTHR42085">
    <property type="entry name" value="F-BOX DOMAIN-CONTAINING PROTEIN"/>
    <property type="match status" value="1"/>
</dbReference>
<dbReference type="OrthoDB" id="5272396at2759"/>
<dbReference type="PANTHER" id="PTHR42085:SF2">
    <property type="entry name" value="F-BOX DOMAIN-CONTAINING PROTEIN"/>
    <property type="match status" value="1"/>
</dbReference>
<name>A0A8K0R5B0_9PLEO</name>
<keyword evidence="2" id="KW-1185">Reference proteome</keyword>
<evidence type="ECO:0000313" key="2">
    <source>
        <dbReference type="Proteomes" id="UP000813461"/>
    </source>
</evidence>
<protein>
    <submittedName>
        <fullName evidence="1">Uncharacterized protein</fullName>
    </submittedName>
</protein>
<sequence>MNDSFPFLSLAAEIRNMIYSALLEFDTSIHIFDLDGYGLYLHHENIPIEHFKFYGDLDAEHQKARVRAGLSGFGLFLVNRQVHREVSSIFYGNIVFKLCSVCSMVDLDDSNVNARYISHKLLPWFYGLGNHSALLRRLEIDVTKLTSTEWTGGRDLWAAFDDDNSLSGKGLLEFGPLLCHIWEFEITELKVVIVHEQPVAQPGLIQPDCNAVGINEILNSLIQDKLGIKKYWRAIGNVSINRDGSGGIVVFRNKSRPDVTHWSYSNPNQVFLPRDGGTLEKYNSTSTTKFQVVAGHNLRFVIREPRTLLSLPESVRTRILDNVFDERQVINLDTSADFISLLGTFYLMRLCGYASRGFSLPYTLSLEMTFTAPNGSNKTALARQWRLLELLSPFRSPPQISDNARHFQKFAWYTITIGIDGNEGATLRDFRYDAVKIIQATLSLDGSKVIYFRMKNVSDPEFGENWWSIRIAKLRNITFLSWPKITRPFQQELPEIEMNGLGKVSAIRTEQGSIPVTNKNMRTKWSAYWLGRKCDRKRKLISQSYRTDSSIDNTLPEGRSSDELREWLKRESKLGKWES</sequence>
<dbReference type="Proteomes" id="UP000813461">
    <property type="component" value="Unassembled WGS sequence"/>
</dbReference>